<dbReference type="RefSeq" id="WP_350391709.1">
    <property type="nucleotide sequence ID" value="NZ_JBELQE010000010.1"/>
</dbReference>
<proteinExistence type="predicted"/>
<organism evidence="3 4">
    <name type="scientific">Methylorubrum podarium</name>
    <dbReference type="NCBI Taxonomy" id="200476"/>
    <lineage>
        <taxon>Bacteria</taxon>
        <taxon>Pseudomonadati</taxon>
        <taxon>Pseudomonadota</taxon>
        <taxon>Alphaproteobacteria</taxon>
        <taxon>Hyphomicrobiales</taxon>
        <taxon>Methylobacteriaceae</taxon>
        <taxon>Methylorubrum</taxon>
    </lineage>
</organism>
<reference evidence="3 4" key="1">
    <citation type="submission" date="2024-06" db="EMBL/GenBank/DDBJ databases">
        <authorList>
            <person name="Campbell A.G."/>
        </authorList>
    </citation>
    <scope>NUCLEOTIDE SEQUENCE [LARGE SCALE GENOMIC DNA]</scope>
    <source>
        <strain evidence="3 4">EM12</strain>
    </source>
</reference>
<dbReference type="InterPro" id="IPR018710">
    <property type="entry name" value="DUF2232"/>
</dbReference>
<evidence type="ECO:0000256" key="1">
    <source>
        <dbReference type="SAM" id="MobiDB-lite"/>
    </source>
</evidence>
<feature type="transmembrane region" description="Helical" evidence="2">
    <location>
        <begin position="228"/>
        <end position="252"/>
    </location>
</feature>
<evidence type="ECO:0000256" key="2">
    <source>
        <dbReference type="SAM" id="Phobius"/>
    </source>
</evidence>
<keyword evidence="4" id="KW-1185">Reference proteome</keyword>
<sequence>MTKDIPVGAGAGLVAALLFGLLLKATALSILLYLLAPLPILIVGLGWSHRAALAAVVSGALALALFVSPSLGLAFAAYLAIPAWWLAYLALLGRPKADGKAGDKAAGAADGTIEWYPTGRLLAWVAGTAALAFIAIAVIASPDYDTFRAQLTAMSRRVVQVQVQRGRIPAPPQSGTANETPAGSAEKPAVPPPQGDAPARDQSAQAETKPETKADPKSDDLAGEVADALATVAPAIAAQGLTILFTFYLWAAARIVQVSGRLLRPWPDLPSTMMPRTALLVFAAALTLAMVPGYPGALGIALIGAFSAAFALQGLAAFHDRSRGRPGRFALLAGLYVLLFLTQGVAMLALILFGIADTALDRRRPQTRGGA</sequence>
<feature type="compositionally biased region" description="Basic and acidic residues" evidence="1">
    <location>
        <begin position="208"/>
        <end position="220"/>
    </location>
</feature>
<evidence type="ECO:0000313" key="4">
    <source>
        <dbReference type="Proteomes" id="UP001480955"/>
    </source>
</evidence>
<evidence type="ECO:0000313" key="3">
    <source>
        <dbReference type="EMBL" id="MER2248478.1"/>
    </source>
</evidence>
<feature type="transmembrane region" description="Helical" evidence="2">
    <location>
        <begin position="73"/>
        <end position="91"/>
    </location>
</feature>
<keyword evidence="2" id="KW-1133">Transmembrane helix</keyword>
<name>A0ABV1QGG9_9HYPH</name>
<protein>
    <submittedName>
        <fullName evidence="3">DUF2232 domain-containing protein</fullName>
    </submittedName>
</protein>
<keyword evidence="2" id="KW-0472">Membrane</keyword>
<feature type="transmembrane region" description="Helical" evidence="2">
    <location>
        <begin position="330"/>
        <end position="356"/>
    </location>
</feature>
<dbReference type="Proteomes" id="UP001480955">
    <property type="component" value="Unassembled WGS sequence"/>
</dbReference>
<dbReference type="EMBL" id="JBELQE010000010">
    <property type="protein sequence ID" value="MER2248478.1"/>
    <property type="molecule type" value="Genomic_DNA"/>
</dbReference>
<feature type="region of interest" description="Disordered" evidence="1">
    <location>
        <begin position="166"/>
        <end position="220"/>
    </location>
</feature>
<dbReference type="Pfam" id="PF09991">
    <property type="entry name" value="DUF2232"/>
    <property type="match status" value="1"/>
</dbReference>
<keyword evidence="2" id="KW-0812">Transmembrane</keyword>
<feature type="transmembrane region" description="Helical" evidence="2">
    <location>
        <begin position="273"/>
        <end position="291"/>
    </location>
</feature>
<accession>A0ABV1QGG9</accession>
<gene>
    <name evidence="3" type="ORF">ABS772_01000</name>
</gene>
<comment type="caution">
    <text evidence="3">The sequence shown here is derived from an EMBL/GenBank/DDBJ whole genome shotgun (WGS) entry which is preliminary data.</text>
</comment>
<feature type="transmembrane region" description="Helical" evidence="2">
    <location>
        <begin position="121"/>
        <end position="140"/>
    </location>
</feature>